<evidence type="ECO:0000256" key="1">
    <source>
        <dbReference type="SAM" id="SignalP"/>
    </source>
</evidence>
<accession>A0A076PH38</accession>
<dbReference type="RefSeq" id="WP_043371890.1">
    <property type="nucleotide sequence ID" value="NZ_CP006704.1"/>
</dbReference>
<dbReference type="Proteomes" id="UP000028782">
    <property type="component" value="Chromosome"/>
</dbReference>
<sequence>MRHFHHALGLATFVLASLGTAQAHQVWLENNGGQAQLFFGEFNDNLRETSPGALDKFLATPTLAQQTASGTQQLSGQRNATGFSYNAASQAQTLFASAAYPLIDRSKRNEPALLWVPAARWVATPAQAVAVNAQALDLVPTGTPGQLMVSFNGMALPKTKVQIVAPSGWSREAQSDEQGRVNFALPWKGLYVAEVHHSHKQGGEAQGKSYGEASYVTTLSFSVEDGMPSPALPAAAKP</sequence>
<reference evidence="2 3" key="1">
    <citation type="journal article" date="2014" name="Genome Announc.">
        <title>Complete Genome Sequence of Polychlorinated Biphenyl Degrader Comamonas testosteroni TK102 (NBRC 109938).</title>
        <authorList>
            <person name="Fukuda K."/>
            <person name="Hosoyama A."/>
            <person name="Tsuchikane K."/>
            <person name="Ohji S."/>
            <person name="Yamazoe A."/>
            <person name="Fujita N."/>
            <person name="Shintani M."/>
            <person name="Kimbara K."/>
        </authorList>
    </citation>
    <scope>NUCLEOTIDE SEQUENCE [LARGE SCALE GENOMIC DNA]</scope>
    <source>
        <strain evidence="2">TK102</strain>
    </source>
</reference>
<name>A0A076PH38_COMTE</name>
<evidence type="ECO:0000313" key="2">
    <source>
        <dbReference type="EMBL" id="AIJ46074.1"/>
    </source>
</evidence>
<dbReference type="HOGENOM" id="CLU_093838_0_0_4"/>
<feature type="chain" id="PRO_5001715765" evidence="1">
    <location>
        <begin position="24"/>
        <end position="238"/>
    </location>
</feature>
<dbReference type="KEGG" id="ctes:O987_09745"/>
<gene>
    <name evidence="2" type="ORF">O987_09745</name>
</gene>
<evidence type="ECO:0000313" key="3">
    <source>
        <dbReference type="Proteomes" id="UP000028782"/>
    </source>
</evidence>
<keyword evidence="2" id="KW-0675">Receptor</keyword>
<feature type="signal peptide" evidence="1">
    <location>
        <begin position="1"/>
        <end position="23"/>
    </location>
</feature>
<keyword evidence="1" id="KW-0732">Signal</keyword>
<organism evidence="2 3">
    <name type="scientific">Comamonas testosteroni TK102</name>
    <dbReference type="NCBI Taxonomy" id="1392005"/>
    <lineage>
        <taxon>Bacteria</taxon>
        <taxon>Pseudomonadati</taxon>
        <taxon>Pseudomonadota</taxon>
        <taxon>Betaproteobacteria</taxon>
        <taxon>Burkholderiales</taxon>
        <taxon>Comamonadaceae</taxon>
        <taxon>Comamonas</taxon>
    </lineage>
</organism>
<proteinExistence type="predicted"/>
<protein>
    <submittedName>
        <fullName evidence="2">TonB-dependent receptor</fullName>
    </submittedName>
</protein>
<dbReference type="AlphaFoldDB" id="A0A076PH38"/>
<dbReference type="EMBL" id="CP006704">
    <property type="protein sequence ID" value="AIJ46074.1"/>
    <property type="molecule type" value="Genomic_DNA"/>
</dbReference>